<keyword evidence="2" id="KW-0472">Membrane</keyword>
<reference evidence="3 4" key="1">
    <citation type="submission" date="2019-03" db="EMBL/GenBank/DDBJ databases">
        <title>Cellulosimicrobium funkei JCM14302 Assembly.</title>
        <authorList>
            <person name="Dou T."/>
        </authorList>
    </citation>
    <scope>NUCLEOTIDE SEQUENCE [LARGE SCALE GENOMIC DNA]</scope>
    <source>
        <strain evidence="3 4">JCM 14302</strain>
    </source>
</reference>
<keyword evidence="2" id="KW-0812">Transmembrane</keyword>
<feature type="region of interest" description="Disordered" evidence="1">
    <location>
        <begin position="1"/>
        <end position="21"/>
    </location>
</feature>
<protein>
    <submittedName>
        <fullName evidence="3">Uncharacterized protein</fullName>
    </submittedName>
</protein>
<sequence length="269" mass="27396">MITHHARDDRESPPPPGDGEALARALRTIADDAPAASADVPVRLDAVRSRVRRRRSAKRTALGAAAFGVVALLALGATQLPAWDTRGPLPAEPPTPVAAACGTTVDLDPLPEAGPDNPPFIPAYAVALDGDTQVAAGSRWNGMLRVTSGSSRPGDTVRLVDVDLVAARGLEVVGVPGEAVVPSQESAEANGTSGPRVGVHFVSCESGGPLAPGAYDVYARATLLPGTGEIPVLAGPVTIEVADRRATLDAVGGRSPWLAETPASRGDVG</sequence>
<evidence type="ECO:0000313" key="3">
    <source>
        <dbReference type="EMBL" id="TFF07923.1"/>
    </source>
</evidence>
<evidence type="ECO:0000313" key="4">
    <source>
        <dbReference type="Proteomes" id="UP000298003"/>
    </source>
</evidence>
<evidence type="ECO:0000256" key="1">
    <source>
        <dbReference type="SAM" id="MobiDB-lite"/>
    </source>
</evidence>
<feature type="compositionally biased region" description="Basic and acidic residues" evidence="1">
    <location>
        <begin position="1"/>
        <end position="12"/>
    </location>
</feature>
<accession>A0A4Y8QZR4</accession>
<dbReference type="AlphaFoldDB" id="A0A4Y8QZR4"/>
<dbReference type="RefSeq" id="WP_061266583.1">
    <property type="nucleotide sequence ID" value="NZ_SOZH01000008.1"/>
</dbReference>
<proteinExistence type="predicted"/>
<gene>
    <name evidence="3" type="ORF">E1O70_14845</name>
</gene>
<dbReference type="GeneID" id="95685772"/>
<keyword evidence="2" id="KW-1133">Transmembrane helix</keyword>
<evidence type="ECO:0000256" key="2">
    <source>
        <dbReference type="SAM" id="Phobius"/>
    </source>
</evidence>
<organism evidence="3 4">
    <name type="scientific">Cellulosimicrobium funkei</name>
    <dbReference type="NCBI Taxonomy" id="264251"/>
    <lineage>
        <taxon>Bacteria</taxon>
        <taxon>Bacillati</taxon>
        <taxon>Actinomycetota</taxon>
        <taxon>Actinomycetes</taxon>
        <taxon>Micrococcales</taxon>
        <taxon>Promicromonosporaceae</taxon>
        <taxon>Cellulosimicrobium</taxon>
    </lineage>
</organism>
<name>A0A4Y8QZR4_9MICO</name>
<feature type="transmembrane region" description="Helical" evidence="2">
    <location>
        <begin position="60"/>
        <end position="83"/>
    </location>
</feature>
<keyword evidence="4" id="KW-1185">Reference proteome</keyword>
<dbReference type="EMBL" id="SOZH01000008">
    <property type="protein sequence ID" value="TFF07923.1"/>
    <property type="molecule type" value="Genomic_DNA"/>
</dbReference>
<dbReference type="Proteomes" id="UP000298003">
    <property type="component" value="Unassembled WGS sequence"/>
</dbReference>
<comment type="caution">
    <text evidence="3">The sequence shown here is derived from an EMBL/GenBank/DDBJ whole genome shotgun (WGS) entry which is preliminary data.</text>
</comment>